<protein>
    <recommendedName>
        <fullName evidence="4 13">Threonylcarbamoyl-AMP synthase</fullName>
        <shortName evidence="13">TC-AMP synthase</shortName>
        <ecNumber evidence="3 13">2.7.7.87</ecNumber>
    </recommendedName>
    <alternativeName>
        <fullName evidence="11 13">L-threonylcarbamoyladenylate synthase</fullName>
    </alternativeName>
</protein>
<feature type="domain" description="YrdC-like" evidence="15">
    <location>
        <begin position="5"/>
        <end position="193"/>
    </location>
</feature>
<evidence type="ECO:0000256" key="2">
    <source>
        <dbReference type="ARBA" id="ARBA00007663"/>
    </source>
</evidence>
<feature type="binding site" evidence="14">
    <location>
        <position position="173"/>
    </location>
    <ligand>
        <name>L-threonine</name>
        <dbReference type="ChEBI" id="CHEBI:57926"/>
    </ligand>
</feature>
<feature type="binding site" evidence="14">
    <location>
        <position position="143"/>
    </location>
    <ligand>
        <name>ATP</name>
        <dbReference type="ChEBI" id="CHEBI:30616"/>
    </ligand>
</feature>
<evidence type="ECO:0000259" key="15">
    <source>
        <dbReference type="PROSITE" id="PS51163"/>
    </source>
</evidence>
<feature type="binding site" evidence="14">
    <location>
        <position position="225"/>
    </location>
    <ligand>
        <name>ATP</name>
        <dbReference type="ChEBI" id="CHEBI:30616"/>
    </ligand>
</feature>
<feature type="binding site" evidence="14">
    <location>
        <position position="135"/>
    </location>
    <ligand>
        <name>ATP</name>
        <dbReference type="ChEBI" id="CHEBI:30616"/>
    </ligand>
</feature>
<feature type="binding site" evidence="14">
    <location>
        <position position="50"/>
    </location>
    <ligand>
        <name>ATP</name>
        <dbReference type="ChEBI" id="CHEBI:30616"/>
    </ligand>
</feature>
<evidence type="ECO:0000256" key="3">
    <source>
        <dbReference type="ARBA" id="ARBA00012584"/>
    </source>
</evidence>
<dbReference type="GO" id="GO:0005737">
    <property type="term" value="C:cytoplasm"/>
    <property type="evidence" value="ECO:0007669"/>
    <property type="project" value="UniProtKB-SubCell"/>
</dbReference>
<dbReference type="PROSITE" id="PS51163">
    <property type="entry name" value="YRDC"/>
    <property type="match status" value="1"/>
</dbReference>
<accession>A0A846MNH8</accession>
<comment type="function">
    <text evidence="13">Required for the formation of a threonylcarbamoyl group on adenosine at position 37 (t(6)A37) in tRNAs that read codons beginning with adenine.</text>
</comment>
<dbReference type="RefSeq" id="WP_166918293.1">
    <property type="nucleotide sequence ID" value="NZ_JAASRN010000001.1"/>
</dbReference>
<dbReference type="GO" id="GO:0000049">
    <property type="term" value="F:tRNA binding"/>
    <property type="evidence" value="ECO:0007669"/>
    <property type="project" value="TreeGrafter"/>
</dbReference>
<dbReference type="InterPro" id="IPR038385">
    <property type="entry name" value="Sua5/YwlC_C"/>
</dbReference>
<name>A0A846MNH8_9BACT</name>
<evidence type="ECO:0000256" key="8">
    <source>
        <dbReference type="ARBA" id="ARBA00022695"/>
    </source>
</evidence>
<reference evidence="16 17" key="1">
    <citation type="submission" date="2020-03" db="EMBL/GenBank/DDBJ databases">
        <title>Genomic Encyclopedia of Type Strains, Phase IV (KMG-IV): sequencing the most valuable type-strain genomes for metagenomic binning, comparative biology and taxonomic classification.</title>
        <authorList>
            <person name="Goeker M."/>
        </authorList>
    </citation>
    <scope>NUCLEOTIDE SEQUENCE [LARGE SCALE GENOMIC DNA]</scope>
    <source>
        <strain evidence="16 17">DSM 5718</strain>
    </source>
</reference>
<comment type="catalytic activity">
    <reaction evidence="12 13">
        <text>L-threonine + hydrogencarbonate + ATP = L-threonylcarbamoyladenylate + diphosphate + H2O</text>
        <dbReference type="Rhea" id="RHEA:36407"/>
        <dbReference type="ChEBI" id="CHEBI:15377"/>
        <dbReference type="ChEBI" id="CHEBI:17544"/>
        <dbReference type="ChEBI" id="CHEBI:30616"/>
        <dbReference type="ChEBI" id="CHEBI:33019"/>
        <dbReference type="ChEBI" id="CHEBI:57926"/>
        <dbReference type="ChEBI" id="CHEBI:73682"/>
        <dbReference type="EC" id="2.7.7.87"/>
    </reaction>
</comment>
<dbReference type="InterPro" id="IPR005145">
    <property type="entry name" value="Sua5_C"/>
</dbReference>
<evidence type="ECO:0000256" key="12">
    <source>
        <dbReference type="ARBA" id="ARBA00048366"/>
    </source>
</evidence>
<feature type="binding site" evidence="14">
    <location>
        <position position="27"/>
    </location>
    <ligand>
        <name>L-threonine</name>
        <dbReference type="ChEBI" id="CHEBI:57926"/>
    </ligand>
</feature>
<keyword evidence="5 13" id="KW-0963">Cytoplasm</keyword>
<feature type="binding site" evidence="14">
    <location>
        <position position="109"/>
    </location>
    <ligand>
        <name>ATP</name>
        <dbReference type="ChEBI" id="CHEBI:30616"/>
    </ligand>
</feature>
<keyword evidence="10 13" id="KW-0067">ATP-binding</keyword>
<dbReference type="Gene3D" id="3.90.870.10">
    <property type="entry name" value="DHBP synthase"/>
    <property type="match status" value="1"/>
</dbReference>
<evidence type="ECO:0000256" key="14">
    <source>
        <dbReference type="PIRSR" id="PIRSR004930-1"/>
    </source>
</evidence>
<keyword evidence="8 13" id="KW-0548">Nucleotidyltransferase</keyword>
<sequence>MAKIGSDIEQARNYLASGRVVAIPTETVYGLAANALNAEAVAQIFAIKQRPHFDPLIIHTDRMEKAFQWVEHIPETLKKLAEAFWPGPLTLVLPKKALIPDIVTAGLPTVGVRVPDHPLTRQLLASLDFPLAAPSANPFGYVSPTTAQHVNAQLGEQIPYILDGGSCRVGIESTIVGWHHEAQQPIILRLGGISLEDIEAVAGKVMLQTHSSSNPKAPGMLSAHYAPRKKVFLSLTEALQHHSPQDLGAIVFREPIPQIPMKHQLILSSKGSYLEAAHRLFAALRDIEQLPVQAVVTPLLPEEQLGRAINDRLRRAAASA</sequence>
<dbReference type="Gene3D" id="3.40.50.11030">
    <property type="entry name" value="Threonylcarbamoyl-AMP synthase, C-terminal domain"/>
    <property type="match status" value="1"/>
</dbReference>
<dbReference type="GO" id="GO:0061710">
    <property type="term" value="F:L-threonylcarbamoyladenylate synthase"/>
    <property type="evidence" value="ECO:0007669"/>
    <property type="project" value="UniProtKB-EC"/>
</dbReference>
<dbReference type="InterPro" id="IPR050156">
    <property type="entry name" value="TC-AMP_synthase_SUA5"/>
</dbReference>
<comment type="subcellular location">
    <subcellularLocation>
        <location evidence="1 13">Cytoplasm</location>
    </subcellularLocation>
</comment>
<evidence type="ECO:0000313" key="17">
    <source>
        <dbReference type="Proteomes" id="UP000537126"/>
    </source>
</evidence>
<evidence type="ECO:0000256" key="4">
    <source>
        <dbReference type="ARBA" id="ARBA00015492"/>
    </source>
</evidence>
<dbReference type="PANTHER" id="PTHR17490">
    <property type="entry name" value="SUA5"/>
    <property type="match status" value="1"/>
</dbReference>
<feature type="binding site" evidence="14">
    <location>
        <position position="133"/>
    </location>
    <ligand>
        <name>L-threonine</name>
        <dbReference type="ChEBI" id="CHEBI:57926"/>
    </ligand>
</feature>
<keyword evidence="6 13" id="KW-0808">Transferase</keyword>
<dbReference type="NCBIfam" id="TIGR00057">
    <property type="entry name" value="L-threonylcarbamoyladenylate synthase"/>
    <property type="match status" value="1"/>
</dbReference>
<organism evidence="16 17">
    <name type="scientific">Thermonema lapsum</name>
    <dbReference type="NCBI Taxonomy" id="28195"/>
    <lineage>
        <taxon>Bacteria</taxon>
        <taxon>Pseudomonadati</taxon>
        <taxon>Bacteroidota</taxon>
        <taxon>Cytophagia</taxon>
        <taxon>Cytophagales</taxon>
        <taxon>Thermonemataceae</taxon>
        <taxon>Thermonema</taxon>
    </lineage>
</organism>
<dbReference type="GO" id="GO:0006450">
    <property type="term" value="P:regulation of translational fidelity"/>
    <property type="evidence" value="ECO:0007669"/>
    <property type="project" value="TreeGrafter"/>
</dbReference>
<dbReference type="InterPro" id="IPR010923">
    <property type="entry name" value="T(6)A37_SUA5"/>
</dbReference>
<evidence type="ECO:0000256" key="5">
    <source>
        <dbReference type="ARBA" id="ARBA00022490"/>
    </source>
</evidence>
<evidence type="ECO:0000256" key="10">
    <source>
        <dbReference type="ARBA" id="ARBA00022840"/>
    </source>
</evidence>
<evidence type="ECO:0000256" key="11">
    <source>
        <dbReference type="ARBA" id="ARBA00029774"/>
    </source>
</evidence>
<evidence type="ECO:0000256" key="1">
    <source>
        <dbReference type="ARBA" id="ARBA00004496"/>
    </source>
</evidence>
<dbReference type="PIRSF" id="PIRSF004930">
    <property type="entry name" value="Tln_factor_SUA5"/>
    <property type="match status" value="1"/>
</dbReference>
<dbReference type="PANTHER" id="PTHR17490:SF16">
    <property type="entry name" value="THREONYLCARBAMOYL-AMP SYNTHASE"/>
    <property type="match status" value="1"/>
</dbReference>
<comment type="similarity">
    <text evidence="2 13">Belongs to the SUA5 family.</text>
</comment>
<dbReference type="Pfam" id="PF03481">
    <property type="entry name" value="Sua5_C"/>
    <property type="match status" value="1"/>
</dbReference>
<evidence type="ECO:0000256" key="9">
    <source>
        <dbReference type="ARBA" id="ARBA00022741"/>
    </source>
</evidence>
<dbReference type="InterPro" id="IPR006070">
    <property type="entry name" value="Sua5-like_dom"/>
</dbReference>
<evidence type="ECO:0000313" key="16">
    <source>
        <dbReference type="EMBL" id="NIK73011.1"/>
    </source>
</evidence>
<keyword evidence="17" id="KW-1185">Reference proteome</keyword>
<dbReference type="EMBL" id="JAASRN010000001">
    <property type="protein sequence ID" value="NIK73011.1"/>
    <property type="molecule type" value="Genomic_DNA"/>
</dbReference>
<comment type="caution">
    <text evidence="16">The sequence shown here is derived from an EMBL/GenBank/DDBJ whole genome shotgun (WGS) entry which is preliminary data.</text>
</comment>
<proteinExistence type="inferred from homology"/>
<dbReference type="Pfam" id="PF01300">
    <property type="entry name" value="Sua5_yciO_yrdC"/>
    <property type="match status" value="1"/>
</dbReference>
<dbReference type="FunFam" id="3.90.870.10:FF:000009">
    <property type="entry name" value="Threonylcarbamoyl-AMP synthase, putative"/>
    <property type="match status" value="1"/>
</dbReference>
<dbReference type="GO" id="GO:0008033">
    <property type="term" value="P:tRNA processing"/>
    <property type="evidence" value="ECO:0007669"/>
    <property type="project" value="UniProtKB-KW"/>
</dbReference>
<evidence type="ECO:0000256" key="13">
    <source>
        <dbReference type="PIRNR" id="PIRNR004930"/>
    </source>
</evidence>
<keyword evidence="9 13" id="KW-0547">Nucleotide-binding</keyword>
<evidence type="ECO:0000256" key="6">
    <source>
        <dbReference type="ARBA" id="ARBA00022679"/>
    </source>
</evidence>
<feature type="binding site" evidence="14">
    <location>
        <position position="59"/>
    </location>
    <ligand>
        <name>ATP</name>
        <dbReference type="ChEBI" id="CHEBI:30616"/>
    </ligand>
</feature>
<dbReference type="GO" id="GO:0003725">
    <property type="term" value="F:double-stranded RNA binding"/>
    <property type="evidence" value="ECO:0007669"/>
    <property type="project" value="UniProtKB-UniRule"/>
</dbReference>
<feature type="binding site" evidence="14">
    <location>
        <position position="113"/>
    </location>
    <ligand>
        <name>L-threonine</name>
        <dbReference type="ChEBI" id="CHEBI:57926"/>
    </ligand>
</feature>
<feature type="binding site" evidence="14">
    <location>
        <position position="189"/>
    </location>
    <ligand>
        <name>ATP</name>
        <dbReference type="ChEBI" id="CHEBI:30616"/>
    </ligand>
</feature>
<keyword evidence="7 13" id="KW-0819">tRNA processing</keyword>
<dbReference type="AlphaFoldDB" id="A0A846MNH8"/>
<dbReference type="Proteomes" id="UP000537126">
    <property type="component" value="Unassembled WGS sequence"/>
</dbReference>
<evidence type="ECO:0000256" key="7">
    <source>
        <dbReference type="ARBA" id="ARBA00022694"/>
    </source>
</evidence>
<dbReference type="SUPFAM" id="SSF55821">
    <property type="entry name" value="YrdC/RibB"/>
    <property type="match status" value="1"/>
</dbReference>
<dbReference type="EC" id="2.7.7.87" evidence="3 13"/>
<gene>
    <name evidence="16" type="ORF">FHS56_000497</name>
</gene>
<dbReference type="GO" id="GO:0005524">
    <property type="term" value="F:ATP binding"/>
    <property type="evidence" value="ECO:0007669"/>
    <property type="project" value="UniProtKB-UniRule"/>
</dbReference>
<dbReference type="InterPro" id="IPR017945">
    <property type="entry name" value="DHBP_synth_RibB-like_a/b_dom"/>
</dbReference>